<sequence>MRFSLLTSLVAIATLAVSVMGASVPVAREEAELAKRDTTKYVFAHFIVGIVASYTQDDWTNDMKLAQDIGIDGFALNIGKDSYNDAQLGFAYAAAEALNFKVFLSFDFSYWTSGDATAIAGYITTYGPKAAQFTYNNEVFVSSFVGDGFDWASVASQSQAIYACPNWQASSYAGASGVSCGFSWDAWPSANNDPIDANMTTAADESYISALGSNTYMMPVAPWFNTHYGPASYNKNWIFYSDYLWQPRWDQVLSLAPEFVEIITWNDFGESHYIGPLHPDDTDVYAGGATGAVQWVTGMTHDAWRDVAAPYIAAFKAGASSPTVTTEELVYYYRPSPKDASCSDSVAQPTGYDYDDDSVFVIAMTSSPATVVITSGSNAAVSIAVPAGITTVSAPMGTGSQVFTLTRSGSTVLTGTGGLDVSSTCTVYNFNAYVGSVTAS</sequence>
<dbReference type="OrthoDB" id="3257981at2759"/>
<dbReference type="InterPro" id="IPR005197">
    <property type="entry name" value="Glyco_hydro_71"/>
</dbReference>
<dbReference type="Proteomes" id="UP000076532">
    <property type="component" value="Unassembled WGS sequence"/>
</dbReference>
<dbReference type="CDD" id="cd11577">
    <property type="entry name" value="GH71"/>
    <property type="match status" value="1"/>
</dbReference>
<organism evidence="2 3">
    <name type="scientific">Athelia psychrophila</name>
    <dbReference type="NCBI Taxonomy" id="1759441"/>
    <lineage>
        <taxon>Eukaryota</taxon>
        <taxon>Fungi</taxon>
        <taxon>Dikarya</taxon>
        <taxon>Basidiomycota</taxon>
        <taxon>Agaricomycotina</taxon>
        <taxon>Agaricomycetes</taxon>
        <taxon>Agaricomycetidae</taxon>
        <taxon>Atheliales</taxon>
        <taxon>Atheliaceae</taxon>
        <taxon>Athelia</taxon>
    </lineage>
</organism>
<gene>
    <name evidence="2" type="ORF">FIBSPDRAFT_852415</name>
</gene>
<evidence type="ECO:0000256" key="1">
    <source>
        <dbReference type="SAM" id="SignalP"/>
    </source>
</evidence>
<protein>
    <submittedName>
        <fullName evidence="2">Glycoside hydrolase family 71 protein</fullName>
    </submittedName>
</protein>
<keyword evidence="3" id="KW-1185">Reference proteome</keyword>
<feature type="chain" id="PRO_5007879236" evidence="1">
    <location>
        <begin position="22"/>
        <end position="440"/>
    </location>
</feature>
<dbReference type="Pfam" id="PF03659">
    <property type="entry name" value="Glyco_hydro_71"/>
    <property type="match status" value="1"/>
</dbReference>
<evidence type="ECO:0000313" key="2">
    <source>
        <dbReference type="EMBL" id="KZP28693.1"/>
    </source>
</evidence>
<feature type="signal peptide" evidence="1">
    <location>
        <begin position="1"/>
        <end position="21"/>
    </location>
</feature>
<dbReference type="STRING" id="436010.A0A166RVB1"/>
<reference evidence="2 3" key="1">
    <citation type="journal article" date="2016" name="Mol. Biol. Evol.">
        <title>Comparative Genomics of Early-Diverging Mushroom-Forming Fungi Provides Insights into the Origins of Lignocellulose Decay Capabilities.</title>
        <authorList>
            <person name="Nagy L.G."/>
            <person name="Riley R."/>
            <person name="Tritt A."/>
            <person name="Adam C."/>
            <person name="Daum C."/>
            <person name="Floudas D."/>
            <person name="Sun H."/>
            <person name="Yadav J.S."/>
            <person name="Pangilinan J."/>
            <person name="Larsson K.H."/>
            <person name="Matsuura K."/>
            <person name="Barry K."/>
            <person name="Labutti K."/>
            <person name="Kuo R."/>
            <person name="Ohm R.A."/>
            <person name="Bhattacharya S.S."/>
            <person name="Shirouzu T."/>
            <person name="Yoshinaga Y."/>
            <person name="Martin F.M."/>
            <person name="Grigoriev I.V."/>
            <person name="Hibbett D.S."/>
        </authorList>
    </citation>
    <scope>NUCLEOTIDE SEQUENCE [LARGE SCALE GENOMIC DNA]</scope>
    <source>
        <strain evidence="2 3">CBS 109695</strain>
    </source>
</reference>
<keyword evidence="2" id="KW-0378">Hydrolase</keyword>
<evidence type="ECO:0000313" key="3">
    <source>
        <dbReference type="Proteomes" id="UP000076532"/>
    </source>
</evidence>
<dbReference type="GO" id="GO:0051118">
    <property type="term" value="F:glucan endo-1,3-alpha-glucosidase activity"/>
    <property type="evidence" value="ECO:0007669"/>
    <property type="project" value="InterPro"/>
</dbReference>
<dbReference type="AlphaFoldDB" id="A0A166RVB1"/>
<dbReference type="EMBL" id="KV417502">
    <property type="protein sequence ID" value="KZP28693.1"/>
    <property type="molecule type" value="Genomic_DNA"/>
</dbReference>
<name>A0A166RVB1_9AGAM</name>
<accession>A0A166RVB1</accession>
<keyword evidence="1" id="KW-0732">Signal</keyword>
<dbReference type="Gene3D" id="3.20.20.80">
    <property type="entry name" value="Glycosidases"/>
    <property type="match status" value="1"/>
</dbReference>
<proteinExistence type="predicted"/>